<feature type="transmembrane region" description="Helical" evidence="1">
    <location>
        <begin position="152"/>
        <end position="171"/>
    </location>
</feature>
<organism evidence="2 3">
    <name type="scientific">Colletotrichum sublineola</name>
    <name type="common">Sorghum anthracnose fungus</name>
    <dbReference type="NCBI Taxonomy" id="1173701"/>
    <lineage>
        <taxon>Eukaryota</taxon>
        <taxon>Fungi</taxon>
        <taxon>Dikarya</taxon>
        <taxon>Ascomycota</taxon>
        <taxon>Pezizomycotina</taxon>
        <taxon>Sordariomycetes</taxon>
        <taxon>Hypocreomycetidae</taxon>
        <taxon>Glomerellales</taxon>
        <taxon>Glomerellaceae</taxon>
        <taxon>Colletotrichum</taxon>
        <taxon>Colletotrichum graminicola species complex</taxon>
    </lineage>
</organism>
<dbReference type="OrthoDB" id="1523883at2759"/>
<gene>
    <name evidence="2" type="ORF">CSUB01_03723</name>
</gene>
<proteinExistence type="predicted"/>
<feature type="transmembrane region" description="Helical" evidence="1">
    <location>
        <begin position="12"/>
        <end position="34"/>
    </location>
</feature>
<sequence length="175" mass="19169">MPQLFRADNAHLLATSLLCVSPLVLSSASLMFSWSQDISLGAFLHPSLRDDPDHPSGKILPRYLPAFMKPGIWGIGLTYLPATVLCIINGLRSQSNEIRRLYFAGSGLSIAHFCWGPTMFAILRRIQDPQNPGVLNEEALEAWLPKHHTRTLLVNIPAFACILGATLGLVAEGLK</sequence>
<dbReference type="eggNOG" id="ENOG502RA8W">
    <property type="taxonomic scope" value="Eukaryota"/>
</dbReference>
<dbReference type="OMA" id="MMWNARI"/>
<dbReference type="EMBL" id="JMSE01000278">
    <property type="protein sequence ID" value="KDN70909.1"/>
    <property type="molecule type" value="Genomic_DNA"/>
</dbReference>
<dbReference type="Proteomes" id="UP000027238">
    <property type="component" value="Unassembled WGS sequence"/>
</dbReference>
<evidence type="ECO:0000313" key="2">
    <source>
        <dbReference type="EMBL" id="KDN70909.1"/>
    </source>
</evidence>
<name>A0A066XT81_COLSU</name>
<comment type="caution">
    <text evidence="2">The sequence shown here is derived from an EMBL/GenBank/DDBJ whole genome shotgun (WGS) entry which is preliminary data.</text>
</comment>
<dbReference type="HOGENOM" id="CLU_092535_0_0_1"/>
<reference evidence="3" key="1">
    <citation type="journal article" date="2014" name="Genome Announc.">
        <title>Draft genome sequence of Colletotrichum sublineola, a destructive pathogen of cultivated sorghum.</title>
        <authorList>
            <person name="Baroncelli R."/>
            <person name="Sanz-Martin J.M."/>
            <person name="Rech G.E."/>
            <person name="Sukno S.A."/>
            <person name="Thon M.R."/>
        </authorList>
    </citation>
    <scope>NUCLEOTIDE SEQUENCE [LARGE SCALE GENOMIC DNA]</scope>
    <source>
        <strain evidence="3">TX430BB</strain>
    </source>
</reference>
<feature type="transmembrane region" description="Helical" evidence="1">
    <location>
        <begin position="71"/>
        <end position="89"/>
    </location>
</feature>
<keyword evidence="1" id="KW-0472">Membrane</keyword>
<keyword evidence="1" id="KW-0812">Transmembrane</keyword>
<evidence type="ECO:0000313" key="3">
    <source>
        <dbReference type="Proteomes" id="UP000027238"/>
    </source>
</evidence>
<keyword evidence="3" id="KW-1185">Reference proteome</keyword>
<dbReference type="AlphaFoldDB" id="A0A066XT81"/>
<dbReference type="STRING" id="1173701.A0A066XT81"/>
<keyword evidence="1" id="KW-1133">Transmembrane helix</keyword>
<protein>
    <submittedName>
        <fullName evidence="2">Uncharacterized protein</fullName>
    </submittedName>
</protein>
<evidence type="ECO:0000256" key="1">
    <source>
        <dbReference type="SAM" id="Phobius"/>
    </source>
</evidence>
<accession>A0A066XT81</accession>
<feature type="transmembrane region" description="Helical" evidence="1">
    <location>
        <begin position="101"/>
        <end position="123"/>
    </location>
</feature>